<feature type="transmembrane region" description="Helical" evidence="5">
    <location>
        <begin position="124"/>
        <end position="140"/>
    </location>
</feature>
<feature type="transmembrane region" description="Helical" evidence="5">
    <location>
        <begin position="152"/>
        <end position="169"/>
    </location>
</feature>
<dbReference type="PANTHER" id="PTHR11132">
    <property type="entry name" value="SOLUTE CARRIER FAMILY 35"/>
    <property type="match status" value="1"/>
</dbReference>
<evidence type="ECO:0008006" key="8">
    <source>
        <dbReference type="Google" id="ProtNLM"/>
    </source>
</evidence>
<evidence type="ECO:0000256" key="3">
    <source>
        <dbReference type="ARBA" id="ARBA00022989"/>
    </source>
</evidence>
<keyword evidence="4 5" id="KW-0472">Membrane</keyword>
<dbReference type="EMBL" id="CAJPIZ010000016">
    <property type="protein sequence ID" value="CAG2100030.1"/>
    <property type="molecule type" value="Genomic_DNA"/>
</dbReference>
<keyword evidence="3 5" id="KW-1133">Transmembrane helix</keyword>
<reference evidence="6" key="1">
    <citation type="submission" date="2020-11" db="EMBL/GenBank/DDBJ databases">
        <authorList>
            <person name="Tran Van P."/>
        </authorList>
    </citation>
    <scope>NUCLEOTIDE SEQUENCE</scope>
</reference>
<comment type="subcellular location">
    <subcellularLocation>
        <location evidence="1">Membrane</location>
        <topology evidence="1">Multi-pass membrane protein</topology>
    </subcellularLocation>
</comment>
<sequence length="226" mass="25021">MPSSTTTATTTTTMIGNNAFNDNTGRHSDVVYVKMKTTDGSVTQTTREDQRSLAIKRILSALFYAISSVLIILINKILLTNYRFPLYHMLGMGQMLATIIILSIAKSLNVINYPNYSRDTLRKIWPLPVLYIGNLLCGLGGTKQLSLPMFTVLRRFTILMTLIGEYYILNVVQNTTIIMTIVAMVGGAMIAARFASLSSQSLSSLYLTFSNQIIISKICISLLTVI</sequence>
<dbReference type="GO" id="GO:0016020">
    <property type="term" value="C:membrane"/>
    <property type="evidence" value="ECO:0007669"/>
    <property type="project" value="UniProtKB-SubCell"/>
</dbReference>
<evidence type="ECO:0000313" key="7">
    <source>
        <dbReference type="Proteomes" id="UP000759131"/>
    </source>
</evidence>
<keyword evidence="2 5" id="KW-0812">Transmembrane</keyword>
<evidence type="ECO:0000256" key="1">
    <source>
        <dbReference type="ARBA" id="ARBA00004141"/>
    </source>
</evidence>
<dbReference type="EMBL" id="OC854591">
    <property type="protein sequence ID" value="CAD7619600.1"/>
    <property type="molecule type" value="Genomic_DNA"/>
</dbReference>
<evidence type="ECO:0000256" key="5">
    <source>
        <dbReference type="SAM" id="Phobius"/>
    </source>
</evidence>
<accession>A0A7R9KBB2</accession>
<organism evidence="6">
    <name type="scientific">Medioppia subpectinata</name>
    <dbReference type="NCBI Taxonomy" id="1979941"/>
    <lineage>
        <taxon>Eukaryota</taxon>
        <taxon>Metazoa</taxon>
        <taxon>Ecdysozoa</taxon>
        <taxon>Arthropoda</taxon>
        <taxon>Chelicerata</taxon>
        <taxon>Arachnida</taxon>
        <taxon>Acari</taxon>
        <taxon>Acariformes</taxon>
        <taxon>Sarcoptiformes</taxon>
        <taxon>Oribatida</taxon>
        <taxon>Brachypylina</taxon>
        <taxon>Oppioidea</taxon>
        <taxon>Oppiidae</taxon>
        <taxon>Medioppia</taxon>
    </lineage>
</organism>
<gene>
    <name evidence="6" type="ORF">OSB1V03_LOCUS101</name>
</gene>
<name>A0A7R9KBB2_9ACAR</name>
<dbReference type="Proteomes" id="UP000759131">
    <property type="component" value="Unassembled WGS sequence"/>
</dbReference>
<feature type="transmembrane region" description="Helical" evidence="5">
    <location>
        <begin position="175"/>
        <end position="195"/>
    </location>
</feature>
<dbReference type="OrthoDB" id="417037at2759"/>
<dbReference type="InterPro" id="IPR050186">
    <property type="entry name" value="TPT_transporter"/>
</dbReference>
<feature type="transmembrane region" description="Helical" evidence="5">
    <location>
        <begin position="86"/>
        <end position="104"/>
    </location>
</feature>
<evidence type="ECO:0000313" key="6">
    <source>
        <dbReference type="EMBL" id="CAD7619600.1"/>
    </source>
</evidence>
<keyword evidence="7" id="KW-1185">Reference proteome</keyword>
<proteinExistence type="predicted"/>
<evidence type="ECO:0000256" key="4">
    <source>
        <dbReference type="ARBA" id="ARBA00023136"/>
    </source>
</evidence>
<protein>
    <recommendedName>
        <fullName evidence="8">Sugar phosphate transporter domain-containing protein</fullName>
    </recommendedName>
</protein>
<evidence type="ECO:0000256" key="2">
    <source>
        <dbReference type="ARBA" id="ARBA00022692"/>
    </source>
</evidence>
<feature type="transmembrane region" description="Helical" evidence="5">
    <location>
        <begin position="58"/>
        <end position="79"/>
    </location>
</feature>
<dbReference type="AlphaFoldDB" id="A0A7R9KBB2"/>